<comment type="caution">
    <text evidence="1">The sequence shown here is derived from an EMBL/GenBank/DDBJ whole genome shotgun (WGS) entry which is preliminary data.</text>
</comment>
<protein>
    <submittedName>
        <fullName evidence="1">Uncharacterized protein</fullName>
    </submittedName>
</protein>
<sequence>MTAASSFGSFSGSDPLPHSCTATLPLNEVQEVNPEGGEVLQNLGATPTLCKSCNLPSLHPPPLFFCNQPCDKCSSLSLSHTHTRTL</sequence>
<dbReference type="AlphaFoldDB" id="A0AAV4TJJ0"/>
<proteinExistence type="predicted"/>
<keyword evidence="2" id="KW-1185">Reference proteome</keyword>
<dbReference type="Proteomes" id="UP001054945">
    <property type="component" value="Unassembled WGS sequence"/>
</dbReference>
<accession>A0AAV4TJJ0</accession>
<reference evidence="1 2" key="1">
    <citation type="submission" date="2021-06" db="EMBL/GenBank/DDBJ databases">
        <title>Caerostris extrusa draft genome.</title>
        <authorList>
            <person name="Kono N."/>
            <person name="Arakawa K."/>
        </authorList>
    </citation>
    <scope>NUCLEOTIDE SEQUENCE [LARGE SCALE GENOMIC DNA]</scope>
</reference>
<evidence type="ECO:0000313" key="2">
    <source>
        <dbReference type="Proteomes" id="UP001054945"/>
    </source>
</evidence>
<name>A0AAV4TJJ0_CAEEX</name>
<evidence type="ECO:0000313" key="1">
    <source>
        <dbReference type="EMBL" id="GIY44148.1"/>
    </source>
</evidence>
<gene>
    <name evidence="1" type="ORF">CEXT_312621</name>
</gene>
<dbReference type="EMBL" id="BPLR01011099">
    <property type="protein sequence ID" value="GIY44148.1"/>
    <property type="molecule type" value="Genomic_DNA"/>
</dbReference>
<organism evidence="1 2">
    <name type="scientific">Caerostris extrusa</name>
    <name type="common">Bark spider</name>
    <name type="synonym">Caerostris bankana</name>
    <dbReference type="NCBI Taxonomy" id="172846"/>
    <lineage>
        <taxon>Eukaryota</taxon>
        <taxon>Metazoa</taxon>
        <taxon>Ecdysozoa</taxon>
        <taxon>Arthropoda</taxon>
        <taxon>Chelicerata</taxon>
        <taxon>Arachnida</taxon>
        <taxon>Araneae</taxon>
        <taxon>Araneomorphae</taxon>
        <taxon>Entelegynae</taxon>
        <taxon>Araneoidea</taxon>
        <taxon>Araneidae</taxon>
        <taxon>Caerostris</taxon>
    </lineage>
</organism>